<dbReference type="KEGG" id="lul:LPB138_01645"/>
<dbReference type="AlphaFoldDB" id="A0A1D8P4I8"/>
<evidence type="ECO:0000313" key="2">
    <source>
        <dbReference type="Proteomes" id="UP000176050"/>
    </source>
</evidence>
<accession>A0A1D8P4I8</accession>
<evidence type="ECO:0000313" key="1">
    <source>
        <dbReference type="EMBL" id="AOW19466.1"/>
    </source>
</evidence>
<dbReference type="InterPro" id="IPR052927">
    <property type="entry name" value="DCC_oxidoreductase"/>
</dbReference>
<organism evidence="1 2">
    <name type="scientific">Urechidicola croceus</name>
    <dbReference type="NCBI Taxonomy" id="1850246"/>
    <lineage>
        <taxon>Bacteria</taxon>
        <taxon>Pseudomonadati</taxon>
        <taxon>Bacteroidota</taxon>
        <taxon>Flavobacteriia</taxon>
        <taxon>Flavobacteriales</taxon>
        <taxon>Flavobacteriaceae</taxon>
        <taxon>Urechidicola</taxon>
    </lineage>
</organism>
<dbReference type="GO" id="GO:0015035">
    <property type="term" value="F:protein-disulfide reductase activity"/>
    <property type="evidence" value="ECO:0007669"/>
    <property type="project" value="InterPro"/>
</dbReference>
<reference evidence="1 2" key="1">
    <citation type="submission" date="2016-10" db="EMBL/GenBank/DDBJ databases">
        <title>Lutibacter sp. LPB0138, isolated from marine gastropod.</title>
        <authorList>
            <person name="Kim E."/>
            <person name="Yi H."/>
        </authorList>
    </citation>
    <scope>NUCLEOTIDE SEQUENCE [LARGE SCALE GENOMIC DNA]</scope>
    <source>
        <strain evidence="1 2">LPB0138</strain>
    </source>
</reference>
<name>A0A1D8P4I8_9FLAO</name>
<dbReference type="Proteomes" id="UP000176050">
    <property type="component" value="Chromosome"/>
</dbReference>
<proteinExistence type="predicted"/>
<dbReference type="EMBL" id="CP017478">
    <property type="protein sequence ID" value="AOW19466.1"/>
    <property type="molecule type" value="Genomic_DNA"/>
</dbReference>
<dbReference type="PANTHER" id="PTHR33639:SF2">
    <property type="entry name" value="DUF393 DOMAIN-CONTAINING PROTEIN"/>
    <property type="match status" value="1"/>
</dbReference>
<dbReference type="STRING" id="1850246.LPB138_01645"/>
<sequence>MKNIPQQPLLFFDGVCNLCNSSVQYIIKHDKNNQFTFASLQSDAVKNILLQFEETNSKLDSILLIHNDKIYSKSSAILRVAKILGGFHKMAYFFIVIPKPLRNWMYDFIAKNRYKWFGQRESCMVPSSQLKNRFLS</sequence>
<gene>
    <name evidence="1" type="ORF">LPB138_01645</name>
</gene>
<dbReference type="InterPro" id="IPR007263">
    <property type="entry name" value="DCC1-like"/>
</dbReference>
<dbReference type="PANTHER" id="PTHR33639">
    <property type="entry name" value="THIOL-DISULFIDE OXIDOREDUCTASE DCC"/>
    <property type="match status" value="1"/>
</dbReference>
<dbReference type="Pfam" id="PF04134">
    <property type="entry name" value="DCC1-like"/>
    <property type="match status" value="1"/>
</dbReference>
<dbReference type="RefSeq" id="WP_070235582.1">
    <property type="nucleotide sequence ID" value="NZ_CP017478.1"/>
</dbReference>
<keyword evidence="2" id="KW-1185">Reference proteome</keyword>
<protein>
    <submittedName>
        <fullName evidence="1">Thiol-disulfide oxidoreductase</fullName>
    </submittedName>
</protein>